<protein>
    <submittedName>
        <fullName evidence="2">Uncharacterized protein</fullName>
    </submittedName>
</protein>
<dbReference type="GeneID" id="45699064"/>
<dbReference type="AlphaFoldDB" id="A0AAP9Y0Z5"/>
<dbReference type="RefSeq" id="WP_127913972.1">
    <property type="nucleotide sequence ID" value="NZ_CP021074.1"/>
</dbReference>
<reference evidence="2 3" key="1">
    <citation type="submission" date="2020-12" db="EMBL/GenBank/DDBJ databases">
        <title>FDA dAtabase for Regulatory Grade micrObial Sequences (FDA-ARGOS): Supporting development and validation of Infectious Disease Dx tests.</title>
        <authorList>
            <person name="Minogue T."/>
            <person name="Wolcott M."/>
            <person name="Wasieloski L."/>
            <person name="Aguilar W."/>
            <person name="Moore D."/>
            <person name="Jaissle J."/>
            <person name="Tallon L."/>
            <person name="Sadzewicz L."/>
            <person name="Zhao X."/>
            <person name="Boylan J."/>
            <person name="Ott S."/>
            <person name="Bowen H."/>
            <person name="Vavikolanu K."/>
            <person name="Mehta A."/>
            <person name="Aluvathingal J."/>
            <person name="Nadendla S."/>
            <person name="Yan Y."/>
            <person name="Sichtig H."/>
        </authorList>
    </citation>
    <scope>NUCLEOTIDE SEQUENCE [LARGE SCALE GENOMIC DNA]</scope>
    <source>
        <strain evidence="2 3">FDAARGOS_949</strain>
    </source>
</reference>
<feature type="region of interest" description="Disordered" evidence="1">
    <location>
        <begin position="40"/>
        <end position="60"/>
    </location>
</feature>
<name>A0AAP9Y0Z5_BURGL</name>
<proteinExistence type="predicted"/>
<evidence type="ECO:0000256" key="1">
    <source>
        <dbReference type="SAM" id="MobiDB-lite"/>
    </source>
</evidence>
<gene>
    <name evidence="2" type="ORF">I6H06_21750</name>
</gene>
<organism evidence="2 3">
    <name type="scientific">Burkholderia glumae</name>
    <name type="common">Pseudomonas glumae</name>
    <dbReference type="NCBI Taxonomy" id="337"/>
    <lineage>
        <taxon>Bacteria</taxon>
        <taxon>Pseudomonadati</taxon>
        <taxon>Pseudomonadota</taxon>
        <taxon>Betaproteobacteria</taxon>
        <taxon>Burkholderiales</taxon>
        <taxon>Burkholderiaceae</taxon>
        <taxon>Burkholderia</taxon>
    </lineage>
</organism>
<evidence type="ECO:0000313" key="2">
    <source>
        <dbReference type="EMBL" id="QPQ91754.1"/>
    </source>
</evidence>
<accession>A0AAP9Y0Z5</accession>
<dbReference type="EMBL" id="CP065601">
    <property type="protein sequence ID" value="QPQ91754.1"/>
    <property type="molecule type" value="Genomic_DNA"/>
</dbReference>
<evidence type="ECO:0000313" key="3">
    <source>
        <dbReference type="Proteomes" id="UP000594892"/>
    </source>
</evidence>
<sequence>MLPEPPGFDRAVFFSSVAGGLAEMVRGAIALPGASIRTPRLPPTASATGIENNEGCGVFA</sequence>
<dbReference type="Proteomes" id="UP000594892">
    <property type="component" value="Chromosome 2"/>
</dbReference>